<dbReference type="PIRSF" id="PIRSF000232">
    <property type="entry name" value="YdjA"/>
    <property type="match status" value="1"/>
</dbReference>
<proteinExistence type="inferred from homology"/>
<reference evidence="11" key="1">
    <citation type="submission" date="2016-10" db="EMBL/GenBank/DDBJ databases">
        <authorList>
            <person name="Varghese N."/>
            <person name="Submissions S."/>
        </authorList>
    </citation>
    <scope>NUCLEOTIDE SEQUENCE [LARGE SCALE GENOMIC DNA]</scope>
    <source>
        <strain evidence="11">CGMCC 1.6199</strain>
    </source>
</reference>
<protein>
    <recommendedName>
        <fullName evidence="7">Putative NAD(P)H nitroreductase</fullName>
        <ecNumber evidence="7">1.-.-.-</ecNumber>
    </recommendedName>
</protein>
<dbReference type="CDD" id="cd02135">
    <property type="entry name" value="YdjA-like"/>
    <property type="match status" value="1"/>
</dbReference>
<evidence type="ECO:0000313" key="11">
    <source>
        <dbReference type="Proteomes" id="UP000182347"/>
    </source>
</evidence>
<evidence type="ECO:0000256" key="6">
    <source>
        <dbReference type="ARBA" id="ARBA00023027"/>
    </source>
</evidence>
<feature type="binding site" evidence="8">
    <location>
        <position position="39"/>
    </location>
    <ligand>
        <name>FMN</name>
        <dbReference type="ChEBI" id="CHEBI:58210"/>
        <note>ligand shared between dimeric partners</note>
    </ligand>
</feature>
<dbReference type="EMBL" id="FNHF01000003">
    <property type="protein sequence ID" value="SDM48571.1"/>
    <property type="molecule type" value="Genomic_DNA"/>
</dbReference>
<evidence type="ECO:0000313" key="10">
    <source>
        <dbReference type="EMBL" id="SDM48571.1"/>
    </source>
</evidence>
<keyword evidence="3 7" id="KW-0288">FMN</keyword>
<keyword evidence="5 7" id="KW-0560">Oxidoreductase</keyword>
<evidence type="ECO:0000259" key="9">
    <source>
        <dbReference type="Pfam" id="PF00881"/>
    </source>
</evidence>
<evidence type="ECO:0000256" key="5">
    <source>
        <dbReference type="ARBA" id="ARBA00023002"/>
    </source>
</evidence>
<sequence length="185" mass="21141">MNLSELMKDRRSIQLYEDRPVPLDELKQMLEAAVWVPNHKMTQPWRFTFVHGESLKKVAEINRKLGEKGTDPEERKVNGEKAYQKIANVPALLIVTIKENHNPKFREEDYAATSCVIQNFSLLAWEKGIGMIWKTGALTMEDEFREAVGVNPGERVAGMLQIGYPAKVPKPRPRADVQQLITELD</sequence>
<dbReference type="STRING" id="482461.SAMN05216244_2638"/>
<keyword evidence="2 7" id="KW-0285">Flavoprotein</keyword>
<evidence type="ECO:0000256" key="7">
    <source>
        <dbReference type="PIRNR" id="PIRNR000232"/>
    </source>
</evidence>
<keyword evidence="11" id="KW-1185">Reference proteome</keyword>
<dbReference type="GO" id="GO:0016491">
    <property type="term" value="F:oxidoreductase activity"/>
    <property type="evidence" value="ECO:0007669"/>
    <property type="project" value="UniProtKB-UniRule"/>
</dbReference>
<evidence type="ECO:0000256" key="1">
    <source>
        <dbReference type="ARBA" id="ARBA00007118"/>
    </source>
</evidence>
<gene>
    <name evidence="10" type="ORF">SAMN05216244_2638</name>
</gene>
<dbReference type="PANTHER" id="PTHR43821:SF1">
    <property type="entry name" value="NAD(P)H NITROREDUCTASE YDJA-RELATED"/>
    <property type="match status" value="1"/>
</dbReference>
<dbReference type="PANTHER" id="PTHR43821">
    <property type="entry name" value="NAD(P)H NITROREDUCTASE YDJA-RELATED"/>
    <property type="match status" value="1"/>
</dbReference>
<dbReference type="Proteomes" id="UP000182347">
    <property type="component" value="Unassembled WGS sequence"/>
</dbReference>
<dbReference type="SUPFAM" id="SSF55469">
    <property type="entry name" value="FMN-dependent nitroreductase-like"/>
    <property type="match status" value="1"/>
</dbReference>
<evidence type="ECO:0000256" key="4">
    <source>
        <dbReference type="ARBA" id="ARBA00022857"/>
    </source>
</evidence>
<evidence type="ECO:0000256" key="2">
    <source>
        <dbReference type="ARBA" id="ARBA00022630"/>
    </source>
</evidence>
<comment type="similarity">
    <text evidence="1 7">Belongs to the nitroreductase family.</text>
</comment>
<dbReference type="RefSeq" id="WP_074599715.1">
    <property type="nucleotide sequence ID" value="NZ_FNHF01000003.1"/>
</dbReference>
<dbReference type="Gene3D" id="3.40.109.10">
    <property type="entry name" value="NADH Oxidase"/>
    <property type="match status" value="1"/>
</dbReference>
<dbReference type="EC" id="1.-.-.-" evidence="7"/>
<dbReference type="AlphaFoldDB" id="A0A1G9TLL1"/>
<evidence type="ECO:0000256" key="8">
    <source>
        <dbReference type="PIRSR" id="PIRSR000232-1"/>
    </source>
</evidence>
<comment type="cofactor">
    <cofactor evidence="8">
        <name>FMN</name>
        <dbReference type="ChEBI" id="CHEBI:58210"/>
    </cofactor>
    <text evidence="8">Binds 1 FMN per subunit.</text>
</comment>
<dbReference type="InterPro" id="IPR029479">
    <property type="entry name" value="Nitroreductase"/>
</dbReference>
<feature type="binding site" description="in other chain" evidence="8">
    <location>
        <begin position="10"/>
        <end position="12"/>
    </location>
    <ligand>
        <name>FMN</name>
        <dbReference type="ChEBI" id="CHEBI:58210"/>
        <note>ligand shared between dimeric partners</note>
    </ligand>
</feature>
<accession>A0A1G9TLL1</accession>
<evidence type="ECO:0000256" key="3">
    <source>
        <dbReference type="ARBA" id="ARBA00022643"/>
    </source>
</evidence>
<dbReference type="InterPro" id="IPR000415">
    <property type="entry name" value="Nitroreductase-like"/>
</dbReference>
<feature type="binding site" description="in other chain" evidence="8">
    <location>
        <begin position="133"/>
        <end position="135"/>
    </location>
    <ligand>
        <name>FMN</name>
        <dbReference type="ChEBI" id="CHEBI:58210"/>
        <note>ligand shared between dimeric partners</note>
    </ligand>
</feature>
<dbReference type="InterPro" id="IPR052530">
    <property type="entry name" value="NAD(P)H_nitroreductase"/>
</dbReference>
<feature type="domain" description="Nitroreductase" evidence="9">
    <location>
        <begin position="8"/>
        <end position="164"/>
    </location>
</feature>
<dbReference type="OrthoDB" id="9804207at2"/>
<dbReference type="Pfam" id="PF00881">
    <property type="entry name" value="Nitroreductase"/>
    <property type="match status" value="1"/>
</dbReference>
<name>A0A1G9TLL1_9BACI</name>
<keyword evidence="4 7" id="KW-0521">NADP</keyword>
<organism evidence="10 11">
    <name type="scientific">Sediminibacillus halophilus</name>
    <dbReference type="NCBI Taxonomy" id="482461"/>
    <lineage>
        <taxon>Bacteria</taxon>
        <taxon>Bacillati</taxon>
        <taxon>Bacillota</taxon>
        <taxon>Bacilli</taxon>
        <taxon>Bacillales</taxon>
        <taxon>Bacillaceae</taxon>
        <taxon>Sediminibacillus</taxon>
    </lineage>
</organism>
<dbReference type="InterPro" id="IPR026021">
    <property type="entry name" value="YdjA-like"/>
</dbReference>
<keyword evidence="6 7" id="KW-0520">NAD</keyword>